<evidence type="ECO:0000256" key="8">
    <source>
        <dbReference type="ARBA" id="ARBA00031615"/>
    </source>
</evidence>
<dbReference type="GO" id="GO:0005525">
    <property type="term" value="F:GTP binding"/>
    <property type="evidence" value="ECO:0007669"/>
    <property type="project" value="UniProtKB-KW"/>
</dbReference>
<sequence>MKHVIIGTAGHVDHGKTWLTKALTGTNTDRLKEEQERGITIDIGFAQLMLPNNQSASIIDVPGHEGLVRNMIVGATGMDLVLLVVAADEGFMPQTQEHLEILQLLGVETGIVVLTKCDAVDGEWLEVVEADVRDHVEGTFLEGAPIARVSALTGEGIDDLRQLIAQMVEHAVPKNTERAYRLPIDRSFSKKGFGTVVTGTLVDGTLRVGDKLEVYPTHVMTRVRDLQNHNESAREMYAGMRVAANLTGVERADVRRGRIIAQPGTVEVTRRVTVQLQLTSDAPFSVKNSSSLHFFTGTQEVVGRVRLLETDEMQPGETGFAQLSFDEDVSARNHDRFIVRFFSPMVTVGGGSILDMASGRLKRNNEDVIARLRSLAGSATQRVEQRVIDARLAPLPRQALSVMENLSAAETDQVLSPLLDEGRILAVGEGLISAVWFDRLRDNVLDVLRGYHAAHTLERGIRLGELRERAFSSCPESADALIARFRDEGLIEMGGGCVWLAGFAPSFSAEQSRLYERVKAAFDETGYEARGNDEVRVALGVDAQPFAEVFARLLADGAIVAVTSDSSVGGDAYRRALQTFRSMFESDDRVTIAQFRDRLGISRKFAQLLLDSFDKARISKLVGDARVLLGS</sequence>
<organism evidence="10 11">
    <name type="scientific">Olsenella profusa F0195</name>
    <dbReference type="NCBI Taxonomy" id="1125712"/>
    <lineage>
        <taxon>Bacteria</taxon>
        <taxon>Bacillati</taxon>
        <taxon>Actinomycetota</taxon>
        <taxon>Coriobacteriia</taxon>
        <taxon>Coriobacteriales</taxon>
        <taxon>Atopobiaceae</taxon>
        <taxon>Olsenella</taxon>
    </lineage>
</organism>
<dbReference type="Pfam" id="PF03144">
    <property type="entry name" value="GTP_EFTU_D2"/>
    <property type="match status" value="1"/>
</dbReference>
<dbReference type="InterPro" id="IPR057335">
    <property type="entry name" value="Beta-barrel_SelB"/>
</dbReference>
<dbReference type="Pfam" id="PF09107">
    <property type="entry name" value="WHD_3rd_SelB"/>
    <property type="match status" value="1"/>
</dbReference>
<dbReference type="NCBIfam" id="TIGR00475">
    <property type="entry name" value="selB"/>
    <property type="match status" value="1"/>
</dbReference>
<dbReference type="InterPro" id="IPR036388">
    <property type="entry name" value="WH-like_DNA-bd_sf"/>
</dbReference>
<dbReference type="Pfam" id="PF00009">
    <property type="entry name" value="GTP_EFTU"/>
    <property type="match status" value="1"/>
</dbReference>
<dbReference type="RefSeq" id="WP_021726631.1">
    <property type="nucleotide sequence ID" value="NZ_AWEZ01000060.1"/>
</dbReference>
<dbReference type="SUPFAM" id="SSF46785">
    <property type="entry name" value="Winged helix' DNA-binding domain"/>
    <property type="match status" value="2"/>
</dbReference>
<comment type="function">
    <text evidence="7">Translation factor necessary for the incorporation of selenocysteine into proteins. It probably replaces EF-Tu for the insertion of selenocysteine directed by the UGA codon. SelB binds GTP and GDP.</text>
</comment>
<keyword evidence="4" id="KW-0547">Nucleotide-binding</keyword>
<proteinExistence type="predicted"/>
<keyword evidence="11" id="KW-1185">Reference proteome</keyword>
<accession>U2TLA1</accession>
<dbReference type="InterPro" id="IPR009000">
    <property type="entry name" value="Transl_B-barrel_sf"/>
</dbReference>
<dbReference type="Gene3D" id="3.40.50.300">
    <property type="entry name" value="P-loop containing nucleotide triphosphate hydrolases"/>
    <property type="match status" value="1"/>
</dbReference>
<dbReference type="OrthoDB" id="9803139at2"/>
<dbReference type="PRINTS" id="PR00315">
    <property type="entry name" value="ELONGATNFCT"/>
</dbReference>
<evidence type="ECO:0000256" key="3">
    <source>
        <dbReference type="ARBA" id="ARBA00022490"/>
    </source>
</evidence>
<dbReference type="STRING" id="1125712.HMPREF1316_1727"/>
<evidence type="ECO:0000256" key="2">
    <source>
        <dbReference type="ARBA" id="ARBA00015953"/>
    </source>
</evidence>
<name>U2TLA1_9ACTN</name>
<dbReference type="AlphaFoldDB" id="U2TLA1"/>
<dbReference type="InterPro" id="IPR004535">
    <property type="entry name" value="Transl_elong_SelB"/>
</dbReference>
<dbReference type="InterPro" id="IPR004161">
    <property type="entry name" value="EFTu-like_2"/>
</dbReference>
<dbReference type="InterPro" id="IPR027417">
    <property type="entry name" value="P-loop_NTPase"/>
</dbReference>
<comment type="caution">
    <text evidence="10">The sequence shown here is derived from an EMBL/GenBank/DDBJ whole genome shotgun (WGS) entry which is preliminary data.</text>
</comment>
<dbReference type="NCBIfam" id="TIGR00231">
    <property type="entry name" value="small_GTP"/>
    <property type="match status" value="1"/>
</dbReference>
<evidence type="ECO:0000259" key="9">
    <source>
        <dbReference type="PROSITE" id="PS51722"/>
    </source>
</evidence>
<evidence type="ECO:0000256" key="4">
    <source>
        <dbReference type="ARBA" id="ARBA00022741"/>
    </source>
</evidence>
<dbReference type="InterPro" id="IPR015190">
    <property type="entry name" value="Elong_fac_SelB-wing-hlx_typ-2"/>
</dbReference>
<dbReference type="InterPro" id="IPR005225">
    <property type="entry name" value="Small_GTP-bd"/>
</dbReference>
<dbReference type="SUPFAM" id="SSF52540">
    <property type="entry name" value="P-loop containing nucleoside triphosphate hydrolases"/>
    <property type="match status" value="1"/>
</dbReference>
<dbReference type="InterPro" id="IPR015191">
    <property type="entry name" value="SelB_WHD4"/>
</dbReference>
<dbReference type="GO" id="GO:0003723">
    <property type="term" value="F:RNA binding"/>
    <property type="evidence" value="ECO:0007669"/>
    <property type="project" value="InterPro"/>
</dbReference>
<dbReference type="GO" id="GO:0003924">
    <property type="term" value="F:GTPase activity"/>
    <property type="evidence" value="ECO:0007669"/>
    <property type="project" value="InterPro"/>
</dbReference>
<dbReference type="PANTHER" id="PTHR43721:SF22">
    <property type="entry name" value="ELONGATION FACTOR TU, MITOCHONDRIAL"/>
    <property type="match status" value="1"/>
</dbReference>
<dbReference type="Pfam" id="PF25461">
    <property type="entry name" value="Beta-barrel_SelB"/>
    <property type="match status" value="1"/>
</dbReference>
<dbReference type="CDD" id="cd04171">
    <property type="entry name" value="SelB"/>
    <property type="match status" value="1"/>
</dbReference>
<gene>
    <name evidence="10" type="primary">selB</name>
    <name evidence="10" type="ORF">HMPREF1316_1727</name>
</gene>
<keyword evidence="6" id="KW-0342">GTP-binding</keyword>
<dbReference type="PATRIC" id="fig|1125712.3.peg.1713"/>
<evidence type="ECO:0000256" key="7">
    <source>
        <dbReference type="ARBA" id="ARBA00025526"/>
    </source>
</evidence>
<dbReference type="SUPFAM" id="SSF50447">
    <property type="entry name" value="Translation proteins"/>
    <property type="match status" value="1"/>
</dbReference>
<evidence type="ECO:0000256" key="6">
    <source>
        <dbReference type="ARBA" id="ARBA00023134"/>
    </source>
</evidence>
<dbReference type="Pfam" id="PF09106">
    <property type="entry name" value="WHD_2nd_SelB"/>
    <property type="match status" value="1"/>
</dbReference>
<dbReference type="GO" id="GO:0005829">
    <property type="term" value="C:cytosol"/>
    <property type="evidence" value="ECO:0007669"/>
    <property type="project" value="TreeGrafter"/>
</dbReference>
<evidence type="ECO:0000256" key="1">
    <source>
        <dbReference type="ARBA" id="ARBA00004496"/>
    </source>
</evidence>
<keyword evidence="5" id="KW-0648">Protein biosynthesis</keyword>
<feature type="domain" description="Tr-type G" evidence="9">
    <location>
        <begin position="1"/>
        <end position="174"/>
    </location>
</feature>
<dbReference type="CDD" id="cd15491">
    <property type="entry name" value="selB_III"/>
    <property type="match status" value="1"/>
</dbReference>
<protein>
    <recommendedName>
        <fullName evidence="2">Selenocysteine-specific elongation factor</fullName>
    </recommendedName>
    <alternativeName>
        <fullName evidence="8">SelB translation factor</fullName>
    </alternativeName>
</protein>
<dbReference type="InterPro" id="IPR009001">
    <property type="entry name" value="Transl_elong_EF1A/Init_IF2_C"/>
</dbReference>
<evidence type="ECO:0000313" key="11">
    <source>
        <dbReference type="Proteomes" id="UP000016638"/>
    </source>
</evidence>
<dbReference type="Gene3D" id="1.10.10.2770">
    <property type="match status" value="1"/>
</dbReference>
<dbReference type="CDD" id="cd03696">
    <property type="entry name" value="SelB_II"/>
    <property type="match status" value="1"/>
</dbReference>
<dbReference type="GO" id="GO:0001514">
    <property type="term" value="P:selenocysteine incorporation"/>
    <property type="evidence" value="ECO:0007669"/>
    <property type="project" value="InterPro"/>
</dbReference>
<dbReference type="Gene3D" id="2.40.30.10">
    <property type="entry name" value="Translation factors"/>
    <property type="match status" value="1"/>
</dbReference>
<dbReference type="EMBL" id="AWEZ01000060">
    <property type="protein sequence ID" value="ERL07220.1"/>
    <property type="molecule type" value="Genomic_DNA"/>
</dbReference>
<dbReference type="SUPFAM" id="SSF50465">
    <property type="entry name" value="EF-Tu/eEF-1alpha/eIF2-gamma C-terminal domain"/>
    <property type="match status" value="1"/>
</dbReference>
<keyword evidence="10" id="KW-0251">Elongation factor</keyword>
<dbReference type="PANTHER" id="PTHR43721">
    <property type="entry name" value="ELONGATION FACTOR TU-RELATED"/>
    <property type="match status" value="1"/>
</dbReference>
<keyword evidence="3" id="KW-0963">Cytoplasm</keyword>
<dbReference type="PROSITE" id="PS00301">
    <property type="entry name" value="G_TR_1"/>
    <property type="match status" value="1"/>
</dbReference>
<comment type="subcellular location">
    <subcellularLocation>
        <location evidence="1">Cytoplasm</location>
    </subcellularLocation>
</comment>
<evidence type="ECO:0000313" key="10">
    <source>
        <dbReference type="EMBL" id="ERL07220.1"/>
    </source>
</evidence>
<dbReference type="InterPro" id="IPR036390">
    <property type="entry name" value="WH_DNA-bd_sf"/>
</dbReference>
<dbReference type="InterPro" id="IPR050055">
    <property type="entry name" value="EF-Tu_GTPase"/>
</dbReference>
<reference evidence="10 11" key="1">
    <citation type="submission" date="2013-08" db="EMBL/GenBank/DDBJ databases">
        <authorList>
            <person name="Durkin A.S."/>
            <person name="Haft D.R."/>
            <person name="McCorrison J."/>
            <person name="Torralba M."/>
            <person name="Gillis M."/>
            <person name="Haft D.H."/>
            <person name="Methe B."/>
            <person name="Sutton G."/>
            <person name="Nelson K.E."/>
        </authorList>
    </citation>
    <scope>NUCLEOTIDE SEQUENCE [LARGE SCALE GENOMIC DNA]</scope>
    <source>
        <strain evidence="10 11">F0195</strain>
    </source>
</reference>
<dbReference type="PROSITE" id="PS51722">
    <property type="entry name" value="G_TR_2"/>
    <property type="match status" value="1"/>
</dbReference>
<dbReference type="GO" id="GO:0003746">
    <property type="term" value="F:translation elongation factor activity"/>
    <property type="evidence" value="ECO:0007669"/>
    <property type="project" value="UniProtKB-KW"/>
</dbReference>
<dbReference type="Gene3D" id="1.10.10.10">
    <property type="entry name" value="Winged helix-like DNA-binding domain superfamily/Winged helix DNA-binding domain"/>
    <property type="match status" value="1"/>
</dbReference>
<dbReference type="Proteomes" id="UP000016638">
    <property type="component" value="Unassembled WGS sequence"/>
</dbReference>
<dbReference type="InterPro" id="IPR000795">
    <property type="entry name" value="T_Tr_GTP-bd_dom"/>
</dbReference>
<dbReference type="eggNOG" id="COG3276">
    <property type="taxonomic scope" value="Bacteria"/>
</dbReference>
<evidence type="ECO:0000256" key="5">
    <source>
        <dbReference type="ARBA" id="ARBA00022917"/>
    </source>
</evidence>
<dbReference type="InterPro" id="IPR031157">
    <property type="entry name" value="G_TR_CS"/>
</dbReference>